<organism evidence="3 4">
    <name type="scientific">Exophiala oligosperma</name>
    <dbReference type="NCBI Taxonomy" id="215243"/>
    <lineage>
        <taxon>Eukaryota</taxon>
        <taxon>Fungi</taxon>
        <taxon>Dikarya</taxon>
        <taxon>Ascomycota</taxon>
        <taxon>Pezizomycotina</taxon>
        <taxon>Eurotiomycetes</taxon>
        <taxon>Chaetothyriomycetidae</taxon>
        <taxon>Chaetothyriales</taxon>
        <taxon>Herpotrichiellaceae</taxon>
        <taxon>Exophiala</taxon>
    </lineage>
</organism>
<dbReference type="HOGENOM" id="CLU_020821_0_0_1"/>
<evidence type="ECO:0000313" key="4">
    <source>
        <dbReference type="Proteomes" id="UP000053342"/>
    </source>
</evidence>
<protein>
    <submittedName>
        <fullName evidence="3">Uncharacterized protein</fullName>
    </submittedName>
</protein>
<evidence type="ECO:0000256" key="1">
    <source>
        <dbReference type="SAM" id="MobiDB-lite"/>
    </source>
</evidence>
<dbReference type="Pfam" id="PF11374">
    <property type="entry name" value="DUF3176"/>
    <property type="match status" value="1"/>
</dbReference>
<accession>A0A0D2DPJ0</accession>
<sequence length="587" mass="62452">MVSKKATRTIYSSVGSTRTLWQPNSSHYPLSGFGALLLASAGTIVSVIILLVSNGDDINSWKFQPTVYLSIASTVTNVTVVYALFEGLTIAWWHKALKDGTTIGDLHSVWACGNSVLAAIISGRNINVVAIASMFVALSPINGPLLQRASTFGNATITSQQPLDIAAKQLVPRGYTGIITGRGDQVNMLTSNFSATARAYYARSPISYESNCKGSCRTRVLGAGFHVNCSSYEAPYNVTGLSFDSPTVFGAWVDYDVHDNPVSFNLDVQTKPEAGCTGNLAVTNCTLTAGTVDYPIVIDGDAGTVSLDPGTTIWDDTVVGGTDALSSETHLTEVSTYGGIFLALSNQYTTDLQLQFSGAIGWEFIGAQSESSIAYARGVEQVPSCDVFFTDPLADFLQGTRELIFRTAIATANSSDLQSVVADTSRDHTVYRTSYLFLSLATLASALAIISVLLTFNGFWRIGRKVSMSPVETAKAFNAPILRDADSSAPAKVLLGQIGGKAVKYGLVNQPCGGIDSEPATSKDHGRISVRETTRGNTGGSNNLLRRFSGYENVAGDSDIELTSTRAYPATTVAHLELADPKRIVPL</sequence>
<dbReference type="PANTHER" id="PTHR37576">
    <property type="entry name" value="DEFECT AT LOW TEMPERATURE PROTEIN 1"/>
    <property type="match status" value="1"/>
</dbReference>
<evidence type="ECO:0000256" key="2">
    <source>
        <dbReference type="SAM" id="Phobius"/>
    </source>
</evidence>
<keyword evidence="2" id="KW-0472">Membrane</keyword>
<reference evidence="3 4" key="1">
    <citation type="submission" date="2015-01" db="EMBL/GenBank/DDBJ databases">
        <title>The Genome Sequence of Exophiala oligosperma CBS72588.</title>
        <authorList>
            <consortium name="The Broad Institute Genomics Platform"/>
            <person name="Cuomo C."/>
            <person name="de Hoog S."/>
            <person name="Gorbushina A."/>
            <person name="Stielow B."/>
            <person name="Teixiera M."/>
            <person name="Abouelleil A."/>
            <person name="Chapman S.B."/>
            <person name="Priest M."/>
            <person name="Young S.K."/>
            <person name="Wortman J."/>
            <person name="Nusbaum C."/>
            <person name="Birren B."/>
        </authorList>
    </citation>
    <scope>NUCLEOTIDE SEQUENCE [LARGE SCALE GENOMIC DNA]</scope>
    <source>
        <strain evidence="3 4">CBS 72588</strain>
    </source>
</reference>
<keyword evidence="2" id="KW-1133">Transmembrane helix</keyword>
<dbReference type="Proteomes" id="UP000053342">
    <property type="component" value="Unassembled WGS sequence"/>
</dbReference>
<feature type="region of interest" description="Disordered" evidence="1">
    <location>
        <begin position="516"/>
        <end position="542"/>
    </location>
</feature>
<dbReference type="GeneID" id="27361830"/>
<dbReference type="PANTHER" id="PTHR37576:SF2">
    <property type="entry name" value="DEFECT AT LOW TEMPERATURE PROTEIN 1"/>
    <property type="match status" value="1"/>
</dbReference>
<dbReference type="RefSeq" id="XP_016257980.1">
    <property type="nucleotide sequence ID" value="XM_016411226.1"/>
</dbReference>
<proteinExistence type="predicted"/>
<keyword evidence="4" id="KW-1185">Reference proteome</keyword>
<dbReference type="VEuPathDB" id="FungiDB:PV06_09756"/>
<dbReference type="OrthoDB" id="5357734at2759"/>
<keyword evidence="2" id="KW-0812">Transmembrane</keyword>
<feature type="compositionally biased region" description="Basic and acidic residues" evidence="1">
    <location>
        <begin position="521"/>
        <end position="534"/>
    </location>
</feature>
<gene>
    <name evidence="3" type="ORF">PV06_09756</name>
</gene>
<feature type="transmembrane region" description="Helical" evidence="2">
    <location>
        <begin position="435"/>
        <end position="460"/>
    </location>
</feature>
<name>A0A0D2DPJ0_9EURO</name>
<dbReference type="AlphaFoldDB" id="A0A0D2DPJ0"/>
<dbReference type="InterPro" id="IPR021514">
    <property type="entry name" value="DUF3176"/>
</dbReference>
<dbReference type="STRING" id="215243.A0A0D2DPJ0"/>
<feature type="transmembrane region" description="Helical" evidence="2">
    <location>
        <begin position="65"/>
        <end position="85"/>
    </location>
</feature>
<feature type="transmembrane region" description="Helical" evidence="2">
    <location>
        <begin position="30"/>
        <end position="53"/>
    </location>
</feature>
<dbReference type="EMBL" id="KN847342">
    <property type="protein sequence ID" value="KIW37764.1"/>
    <property type="molecule type" value="Genomic_DNA"/>
</dbReference>
<evidence type="ECO:0000313" key="3">
    <source>
        <dbReference type="EMBL" id="KIW37764.1"/>
    </source>
</evidence>